<comment type="subcellular location">
    <subcellularLocation>
        <location evidence="1">Cell membrane</location>
        <topology evidence="1">Multi-pass membrane protein</topology>
    </subcellularLocation>
</comment>
<evidence type="ECO:0000259" key="9">
    <source>
        <dbReference type="PROSITE" id="PS50929"/>
    </source>
</evidence>
<dbReference type="PROSITE" id="PS00211">
    <property type="entry name" value="ABC_TRANSPORTER_1"/>
    <property type="match status" value="1"/>
</dbReference>
<evidence type="ECO:0008006" key="12">
    <source>
        <dbReference type="Google" id="ProtNLM"/>
    </source>
</evidence>
<feature type="transmembrane region" description="Helical" evidence="7">
    <location>
        <begin position="151"/>
        <end position="170"/>
    </location>
</feature>
<dbReference type="InterPro" id="IPR003593">
    <property type="entry name" value="AAA+_ATPase"/>
</dbReference>
<dbReference type="PANTHER" id="PTHR24221:SF654">
    <property type="entry name" value="ATP-BINDING CASSETTE SUB-FAMILY B MEMBER 6"/>
    <property type="match status" value="1"/>
</dbReference>
<proteinExistence type="predicted"/>
<dbReference type="PANTHER" id="PTHR24221">
    <property type="entry name" value="ATP-BINDING CASSETTE SUB-FAMILY B"/>
    <property type="match status" value="1"/>
</dbReference>
<keyword evidence="3" id="KW-0547">Nucleotide-binding</keyword>
<keyword evidence="11" id="KW-1185">Reference proteome</keyword>
<dbReference type="InterPro" id="IPR027417">
    <property type="entry name" value="P-loop_NTPase"/>
</dbReference>
<dbReference type="GO" id="GO:0005524">
    <property type="term" value="F:ATP binding"/>
    <property type="evidence" value="ECO:0007669"/>
    <property type="project" value="UniProtKB-KW"/>
</dbReference>
<dbReference type="GO" id="GO:0034040">
    <property type="term" value="F:ATPase-coupled lipid transmembrane transporter activity"/>
    <property type="evidence" value="ECO:0007669"/>
    <property type="project" value="TreeGrafter"/>
</dbReference>
<evidence type="ECO:0000256" key="6">
    <source>
        <dbReference type="ARBA" id="ARBA00023136"/>
    </source>
</evidence>
<keyword evidence="4" id="KW-0067">ATP-binding</keyword>
<dbReference type="EMBL" id="CP013213">
    <property type="protein sequence ID" value="AMC92578.1"/>
    <property type="molecule type" value="Genomic_DNA"/>
</dbReference>
<keyword evidence="6 7" id="KW-0472">Membrane</keyword>
<feature type="transmembrane region" description="Helical" evidence="7">
    <location>
        <begin position="266"/>
        <end position="284"/>
    </location>
</feature>
<evidence type="ECO:0000256" key="3">
    <source>
        <dbReference type="ARBA" id="ARBA00022741"/>
    </source>
</evidence>
<evidence type="ECO:0000256" key="1">
    <source>
        <dbReference type="ARBA" id="ARBA00004651"/>
    </source>
</evidence>
<dbReference type="Pfam" id="PF00005">
    <property type="entry name" value="ABC_tran"/>
    <property type="match status" value="1"/>
</dbReference>
<dbReference type="InterPro" id="IPR039421">
    <property type="entry name" value="Type_1_exporter"/>
</dbReference>
<dbReference type="SMART" id="SM00382">
    <property type="entry name" value="AAA"/>
    <property type="match status" value="1"/>
</dbReference>
<dbReference type="InterPro" id="IPR011527">
    <property type="entry name" value="ABC1_TM_dom"/>
</dbReference>
<dbReference type="Pfam" id="PF00664">
    <property type="entry name" value="ABC_membrane"/>
    <property type="match status" value="1"/>
</dbReference>
<dbReference type="PROSITE" id="PS50929">
    <property type="entry name" value="ABC_TM1F"/>
    <property type="match status" value="1"/>
</dbReference>
<evidence type="ECO:0000313" key="10">
    <source>
        <dbReference type="EMBL" id="AMC92578.1"/>
    </source>
</evidence>
<dbReference type="SUPFAM" id="SSF90123">
    <property type="entry name" value="ABC transporter transmembrane region"/>
    <property type="match status" value="1"/>
</dbReference>
<evidence type="ECO:0000256" key="2">
    <source>
        <dbReference type="ARBA" id="ARBA00022692"/>
    </source>
</evidence>
<dbReference type="Gene3D" id="1.20.1560.10">
    <property type="entry name" value="ABC transporter type 1, transmembrane domain"/>
    <property type="match status" value="1"/>
</dbReference>
<dbReference type="GO" id="GO:0005886">
    <property type="term" value="C:plasma membrane"/>
    <property type="evidence" value="ECO:0007669"/>
    <property type="project" value="UniProtKB-SubCell"/>
</dbReference>
<dbReference type="OrthoDB" id="9770415at2"/>
<dbReference type="KEGG" id="erl:AOC36_00780"/>
<dbReference type="RefSeq" id="WP_067630057.1">
    <property type="nucleotide sequence ID" value="NZ_CP013213.1"/>
</dbReference>
<dbReference type="InterPro" id="IPR017871">
    <property type="entry name" value="ABC_transporter-like_CS"/>
</dbReference>
<feature type="transmembrane region" description="Helical" evidence="7">
    <location>
        <begin position="238"/>
        <end position="260"/>
    </location>
</feature>
<dbReference type="Proteomes" id="UP000063781">
    <property type="component" value="Chromosome"/>
</dbReference>
<keyword evidence="2 7" id="KW-0812">Transmembrane</keyword>
<evidence type="ECO:0000256" key="4">
    <source>
        <dbReference type="ARBA" id="ARBA00022840"/>
    </source>
</evidence>
<dbReference type="InterPro" id="IPR036640">
    <property type="entry name" value="ABC1_TM_sf"/>
</dbReference>
<dbReference type="SUPFAM" id="SSF52540">
    <property type="entry name" value="P-loop containing nucleoside triphosphate hydrolases"/>
    <property type="match status" value="1"/>
</dbReference>
<dbReference type="STRING" id="1514105.AOC36_00780"/>
<dbReference type="CDD" id="cd07346">
    <property type="entry name" value="ABC_6TM_exporters"/>
    <property type="match status" value="1"/>
</dbReference>
<feature type="domain" description="ABC transmembrane type-1" evidence="9">
    <location>
        <begin position="16"/>
        <end position="295"/>
    </location>
</feature>
<keyword evidence="5 7" id="KW-1133">Transmembrane helix</keyword>
<dbReference type="CDD" id="cd03228">
    <property type="entry name" value="ABCC_MRP_Like"/>
    <property type="match status" value="1"/>
</dbReference>
<dbReference type="PROSITE" id="PS50893">
    <property type="entry name" value="ABC_TRANSPORTER_2"/>
    <property type="match status" value="1"/>
</dbReference>
<feature type="domain" description="ABC transporter" evidence="8">
    <location>
        <begin position="323"/>
        <end position="533"/>
    </location>
</feature>
<reference evidence="10 11" key="1">
    <citation type="submission" date="2015-10" db="EMBL/GenBank/DDBJ databases">
        <title>Erysipelothrix larvae sp. LV19 isolated from the larval gut of the rhinoceros beetle, Trypoxylus dichotomus.</title>
        <authorList>
            <person name="Lim S."/>
            <person name="Kim B.-C."/>
        </authorList>
    </citation>
    <scope>NUCLEOTIDE SEQUENCE [LARGE SCALE GENOMIC DNA]</scope>
    <source>
        <strain evidence="10 11">LV19</strain>
    </source>
</reference>
<dbReference type="InterPro" id="IPR003439">
    <property type="entry name" value="ABC_transporter-like_ATP-bd"/>
</dbReference>
<evidence type="ECO:0000313" key="11">
    <source>
        <dbReference type="Proteomes" id="UP000063781"/>
    </source>
</evidence>
<feature type="transmembrane region" description="Helical" evidence="7">
    <location>
        <begin position="12"/>
        <end position="37"/>
    </location>
</feature>
<dbReference type="Gene3D" id="3.40.50.300">
    <property type="entry name" value="P-loop containing nucleotide triphosphate hydrolases"/>
    <property type="match status" value="1"/>
</dbReference>
<dbReference type="GO" id="GO:0140359">
    <property type="term" value="F:ABC-type transporter activity"/>
    <property type="evidence" value="ECO:0007669"/>
    <property type="project" value="InterPro"/>
</dbReference>
<organism evidence="10 11">
    <name type="scientific">Erysipelothrix larvae</name>
    <dbReference type="NCBI Taxonomy" id="1514105"/>
    <lineage>
        <taxon>Bacteria</taxon>
        <taxon>Bacillati</taxon>
        <taxon>Bacillota</taxon>
        <taxon>Erysipelotrichia</taxon>
        <taxon>Erysipelotrichales</taxon>
        <taxon>Erysipelotrichaceae</taxon>
        <taxon>Erysipelothrix</taxon>
    </lineage>
</organism>
<accession>A0A109UGE7</accession>
<name>A0A109UGE7_9FIRM</name>
<feature type="transmembrane region" description="Helical" evidence="7">
    <location>
        <begin position="123"/>
        <end position="145"/>
    </location>
</feature>
<gene>
    <name evidence="10" type="ORF">AOC36_00780</name>
</gene>
<protein>
    <recommendedName>
        <fullName evidence="12">ABC transporter ATP-binding protein</fullName>
    </recommendedName>
</protein>
<evidence type="ECO:0000256" key="5">
    <source>
        <dbReference type="ARBA" id="ARBA00022989"/>
    </source>
</evidence>
<sequence length="533" mass="60728">MKKLLFKNKFEFAKYITGAVIAMFANLAVTLALAQGFNMLTATTPQEMIWVALTTLGLFLFVPLSFLISRWLRIGFMRDILVDVRTASFERIMNLDIQAYRSQPKEQYLSNMVSDLNLFEKDYFLSLINIISSGGTFVIGAVILWVAVNPLMSISTILVAMVLYGISRLFEKPVRAAQENNQHANVDYNLELSNVLNGLEVMKLYHVEDTFKMIAKSIIETVESLKNRYQRLNGFQNGLTEGIGSSYQIVMLVYAAYLWTIGDINMGSMVLVFNLSGQMVWGFINMTSFINRYKAAIDVYNRITKKTSEAVVEGESIDAFNGLVVENLRYAYGDHEVFNHLEFTIEPQSKVLIYGPSGIGKTTLLNCLTQTLTDYQGSIHVNQNELQSVNHCDYLKVSGYVRQQHFMFEDSIKNNIVLNQPYDEKRLEKVLKDVDLWRWIETLDEGVDHVLIQNGNNVSGGQKQRLSIARELYRECDILFIDEPSASLDDETSRHIYETIAKLDRSVVCVSHRHLDYLKTQFETIIDLKGSAV</sequence>
<evidence type="ECO:0000259" key="8">
    <source>
        <dbReference type="PROSITE" id="PS50893"/>
    </source>
</evidence>
<dbReference type="AlphaFoldDB" id="A0A109UGE7"/>
<dbReference type="GO" id="GO:0016887">
    <property type="term" value="F:ATP hydrolysis activity"/>
    <property type="evidence" value="ECO:0007669"/>
    <property type="project" value="InterPro"/>
</dbReference>
<feature type="transmembrane region" description="Helical" evidence="7">
    <location>
        <begin position="49"/>
        <end position="68"/>
    </location>
</feature>
<evidence type="ECO:0000256" key="7">
    <source>
        <dbReference type="SAM" id="Phobius"/>
    </source>
</evidence>